<evidence type="ECO:0000313" key="1">
    <source>
        <dbReference type="EMBL" id="SDY49093.1"/>
    </source>
</evidence>
<accession>A0A1H3KAF1</accession>
<evidence type="ECO:0000313" key="2">
    <source>
        <dbReference type="Proteomes" id="UP000199026"/>
    </source>
</evidence>
<sequence>MSTHPPEVTTAVEVLHLRGSITALVQEITRLKLDLTILRSQLMAEPEALDGRKVCSLLGDIAQWVGIAIEMEETYEKQFQSPQRCGSFEQALDLDGARASIGGKLDRLRAATRAERVSEQSE</sequence>
<keyword evidence="2" id="KW-1185">Reference proteome</keyword>
<dbReference type="AlphaFoldDB" id="A0A1H3KAF1"/>
<proteinExistence type="predicted"/>
<protein>
    <submittedName>
        <fullName evidence="1">Uncharacterized protein</fullName>
    </submittedName>
</protein>
<reference evidence="1 2" key="1">
    <citation type="submission" date="2016-10" db="EMBL/GenBank/DDBJ databases">
        <authorList>
            <person name="de Groot N.N."/>
        </authorList>
    </citation>
    <scope>NUCLEOTIDE SEQUENCE [LARGE SCALE GENOMIC DNA]</scope>
    <source>
        <strain evidence="1 2">DSM 24677</strain>
    </source>
</reference>
<name>A0A1H3KAF1_9RHOB</name>
<organism evidence="1 2">
    <name type="scientific">Lentibacter algarum</name>
    <dbReference type="NCBI Taxonomy" id="576131"/>
    <lineage>
        <taxon>Bacteria</taxon>
        <taxon>Pseudomonadati</taxon>
        <taxon>Pseudomonadota</taxon>
        <taxon>Alphaproteobacteria</taxon>
        <taxon>Rhodobacterales</taxon>
        <taxon>Roseobacteraceae</taxon>
        <taxon>Lentibacter</taxon>
    </lineage>
</organism>
<dbReference type="GeneID" id="78126075"/>
<dbReference type="Proteomes" id="UP000199026">
    <property type="component" value="Unassembled WGS sequence"/>
</dbReference>
<dbReference type="STRING" id="576131.SAMN05444486_102429"/>
<dbReference type="RefSeq" id="WP_245724409.1">
    <property type="nucleotide sequence ID" value="NZ_CALJFH010000012.1"/>
</dbReference>
<dbReference type="EMBL" id="FNPR01000002">
    <property type="protein sequence ID" value="SDY49093.1"/>
    <property type="molecule type" value="Genomic_DNA"/>
</dbReference>
<gene>
    <name evidence="1" type="ORF">SAMN05444486_102429</name>
</gene>